<dbReference type="GO" id="GO:0003723">
    <property type="term" value="F:RNA binding"/>
    <property type="evidence" value="ECO:0007669"/>
    <property type="project" value="UniProtKB-UniRule"/>
</dbReference>
<dbReference type="Gene3D" id="3.30.70.330">
    <property type="match status" value="2"/>
</dbReference>
<evidence type="ECO:0000259" key="4">
    <source>
        <dbReference type="PROSITE" id="PS50102"/>
    </source>
</evidence>
<sequence>MAAGVEAAAEVAATEIKMEEESGAPGVPSGNGAPGPKGEGERPAQNEKRKEKNIKRGGNRFEPYANPTKRYRAFITNIPFDVKWQSLKDLVKEKGIVVEFKMEESMKKAAEVLNKHSLSGRPLKVKEDPDGEHARRAMQKAGRLGSTVFVANLDYKVGWKKLKEVFSMAGVVVRADILEDKDGKSRGIGTVTFEQSIEAVQAISMFNGQLLFDRPMHVK</sequence>
<dbReference type="FunFam" id="3.30.70.330:FF:000033">
    <property type="entry name" value="heterogeneous nuclear ribonucleoprotein M isoform X1"/>
    <property type="match status" value="1"/>
</dbReference>
<dbReference type="EMBL" id="NBAG03000512">
    <property type="protein sequence ID" value="PNI18415.1"/>
    <property type="molecule type" value="Genomic_DNA"/>
</dbReference>
<feature type="compositionally biased region" description="Basic and acidic residues" evidence="3">
    <location>
        <begin position="38"/>
        <end position="50"/>
    </location>
</feature>
<dbReference type="SMR" id="A0A2J8J6N5"/>
<dbReference type="InterPro" id="IPR012677">
    <property type="entry name" value="Nucleotide-bd_a/b_plait_sf"/>
</dbReference>
<evidence type="ECO:0000256" key="1">
    <source>
        <dbReference type="ARBA" id="ARBA00022884"/>
    </source>
</evidence>
<accession>A0A2J8J6N5</accession>
<protein>
    <submittedName>
        <fullName evidence="5">HNRNPM isoform 8</fullName>
    </submittedName>
</protein>
<feature type="region of interest" description="Disordered" evidence="3">
    <location>
        <begin position="1"/>
        <end position="62"/>
    </location>
</feature>
<reference evidence="5 6" key="1">
    <citation type="submission" date="2017-12" db="EMBL/GenBank/DDBJ databases">
        <title>High-resolution comparative analysis of great ape genomes.</title>
        <authorList>
            <person name="Pollen A."/>
            <person name="Hastie A."/>
            <person name="Hormozdiari F."/>
            <person name="Dougherty M."/>
            <person name="Liu R."/>
            <person name="Chaisson M."/>
            <person name="Hoppe E."/>
            <person name="Hill C."/>
            <person name="Pang A."/>
            <person name="Hillier L."/>
            <person name="Baker C."/>
            <person name="Armstrong J."/>
            <person name="Shendure J."/>
            <person name="Paten B."/>
            <person name="Wilson R."/>
            <person name="Chao H."/>
            <person name="Schneider V."/>
            <person name="Ventura M."/>
            <person name="Kronenberg Z."/>
            <person name="Murali S."/>
            <person name="Gordon D."/>
            <person name="Cantsilieris S."/>
            <person name="Munson K."/>
            <person name="Nelson B."/>
            <person name="Raja A."/>
            <person name="Underwood J."/>
            <person name="Diekhans M."/>
            <person name="Fiddes I."/>
            <person name="Haussler D."/>
            <person name="Eichler E."/>
        </authorList>
    </citation>
    <scope>NUCLEOTIDE SEQUENCE [LARGE SCALE GENOMIC DNA]</scope>
    <source>
        <strain evidence="5">Yerkes chimp pedigree #C0471</strain>
    </source>
</reference>
<dbReference type="PANTHER" id="PTHR23003">
    <property type="entry name" value="RNA RECOGNITION MOTIF RRM DOMAIN CONTAINING PROTEIN"/>
    <property type="match status" value="1"/>
</dbReference>
<evidence type="ECO:0000313" key="6">
    <source>
        <dbReference type="Proteomes" id="UP000236370"/>
    </source>
</evidence>
<dbReference type="PANTHER" id="PTHR23003:SF6">
    <property type="entry name" value="HETEROGENEOUS NUCLEAR RIBONUCLEOPROTEIN M"/>
    <property type="match status" value="1"/>
</dbReference>
<dbReference type="InterPro" id="IPR024666">
    <property type="entry name" value="HnRNP_M_PY-NLS"/>
</dbReference>
<gene>
    <name evidence="5" type="ORF">CK820_G0050376</name>
</gene>
<dbReference type="AlphaFoldDB" id="A0A2J8J6N5"/>
<dbReference type="Proteomes" id="UP000236370">
    <property type="component" value="Unassembled WGS sequence"/>
</dbReference>
<dbReference type="PROSITE" id="PS50102">
    <property type="entry name" value="RRM"/>
    <property type="match status" value="1"/>
</dbReference>
<evidence type="ECO:0000313" key="5">
    <source>
        <dbReference type="EMBL" id="PNI18415.1"/>
    </source>
</evidence>
<dbReference type="Pfam" id="PF11532">
    <property type="entry name" value="HnRNP_M_NLS"/>
    <property type="match status" value="1"/>
</dbReference>
<dbReference type="SUPFAM" id="SSF54928">
    <property type="entry name" value="RNA-binding domain, RBD"/>
    <property type="match status" value="1"/>
</dbReference>
<feature type="non-terminal residue" evidence="5">
    <location>
        <position position="219"/>
    </location>
</feature>
<feature type="compositionally biased region" description="Low complexity" evidence="3">
    <location>
        <begin position="1"/>
        <end position="13"/>
    </location>
</feature>
<evidence type="ECO:0000256" key="2">
    <source>
        <dbReference type="PROSITE-ProRule" id="PRU00176"/>
    </source>
</evidence>
<dbReference type="GO" id="GO:0006397">
    <property type="term" value="P:mRNA processing"/>
    <property type="evidence" value="ECO:0007669"/>
    <property type="project" value="UniProtKB-KW"/>
</dbReference>
<feature type="domain" description="RRM" evidence="4">
    <location>
        <begin position="146"/>
        <end position="219"/>
    </location>
</feature>
<keyword evidence="1 2" id="KW-0694">RNA-binding</keyword>
<dbReference type="InterPro" id="IPR050374">
    <property type="entry name" value="RRT5_SRSF_SR"/>
</dbReference>
<comment type="caution">
    <text evidence="5">The sequence shown here is derived from an EMBL/GenBank/DDBJ whole genome shotgun (WGS) entry which is preliminary data.</text>
</comment>
<organism evidence="5 6">
    <name type="scientific">Pan troglodytes</name>
    <name type="common">Chimpanzee</name>
    <dbReference type="NCBI Taxonomy" id="9598"/>
    <lineage>
        <taxon>Eukaryota</taxon>
        <taxon>Metazoa</taxon>
        <taxon>Chordata</taxon>
        <taxon>Craniata</taxon>
        <taxon>Vertebrata</taxon>
        <taxon>Euteleostomi</taxon>
        <taxon>Mammalia</taxon>
        <taxon>Eutheria</taxon>
        <taxon>Euarchontoglires</taxon>
        <taxon>Primates</taxon>
        <taxon>Haplorrhini</taxon>
        <taxon>Catarrhini</taxon>
        <taxon>Hominidae</taxon>
        <taxon>Pan</taxon>
    </lineage>
</organism>
<dbReference type="Pfam" id="PF00076">
    <property type="entry name" value="RRM_1"/>
    <property type="match status" value="1"/>
</dbReference>
<evidence type="ECO:0000256" key="3">
    <source>
        <dbReference type="SAM" id="MobiDB-lite"/>
    </source>
</evidence>
<dbReference type="GO" id="GO:0005634">
    <property type="term" value="C:nucleus"/>
    <property type="evidence" value="ECO:0007669"/>
    <property type="project" value="UniProtKB-SubCell"/>
</dbReference>
<dbReference type="InterPro" id="IPR000504">
    <property type="entry name" value="RRM_dom"/>
</dbReference>
<name>A0A2J8J6N5_PANTR</name>
<dbReference type="SMART" id="SM00360">
    <property type="entry name" value="RRM"/>
    <property type="match status" value="2"/>
</dbReference>
<proteinExistence type="predicted"/>
<dbReference type="InterPro" id="IPR035979">
    <property type="entry name" value="RBD_domain_sf"/>
</dbReference>